<keyword evidence="1" id="KW-0732">Signal</keyword>
<dbReference type="EMBL" id="CP032317">
    <property type="protein sequence ID" value="AYA36993.1"/>
    <property type="molecule type" value="Genomic_DNA"/>
</dbReference>
<name>A0A3B7R0Q8_9BACT</name>
<reference evidence="2 3" key="1">
    <citation type="submission" date="2018-09" db="EMBL/GenBank/DDBJ databases">
        <title>Hymenobacter medium sp. nov., isolated from R2A medium.</title>
        <authorList>
            <person name="Yingchao G."/>
        </authorList>
    </citation>
    <scope>NUCLEOTIDE SEQUENCE [LARGE SCALE GENOMIC DNA]</scope>
    <source>
        <strain evidence="3">sh-6</strain>
    </source>
</reference>
<accession>A0A3B7R0Q8</accession>
<dbReference type="Proteomes" id="UP000262802">
    <property type="component" value="Chromosome"/>
</dbReference>
<proteinExistence type="predicted"/>
<dbReference type="AlphaFoldDB" id="A0A3B7R0Q8"/>
<feature type="signal peptide" evidence="1">
    <location>
        <begin position="1"/>
        <end position="22"/>
    </location>
</feature>
<dbReference type="InterPro" id="IPR018673">
    <property type="entry name" value="DUF2141"/>
</dbReference>
<evidence type="ECO:0000313" key="2">
    <source>
        <dbReference type="EMBL" id="AYA36993.1"/>
    </source>
</evidence>
<protein>
    <submittedName>
        <fullName evidence="2">DUF2141 domain-containing protein</fullName>
    </submittedName>
</protein>
<sequence length="143" mass="15633">MQRHHLALFSVLLLAAAAFRPAAQQAPLQLQIRNAQPARGRIVVELYRTEAEWLQTPFRRISLPADGAASQATLAVPYGKYAVSIYQDANGNGRLDQNFLGIPKEPIGFGNNYKPFGKPDFAPAVIEHGPTIKPAAIKLFSVL</sequence>
<evidence type="ECO:0000313" key="3">
    <source>
        <dbReference type="Proteomes" id="UP000262802"/>
    </source>
</evidence>
<dbReference type="Pfam" id="PF09912">
    <property type="entry name" value="DUF2141"/>
    <property type="match status" value="1"/>
</dbReference>
<keyword evidence="3" id="KW-1185">Reference proteome</keyword>
<dbReference type="KEGG" id="hyh:D3Y59_07950"/>
<organism evidence="2 3">
    <name type="scientific">Hymenobacter oligotrophus</name>
    <dbReference type="NCBI Taxonomy" id="2319843"/>
    <lineage>
        <taxon>Bacteria</taxon>
        <taxon>Pseudomonadati</taxon>
        <taxon>Bacteroidota</taxon>
        <taxon>Cytophagia</taxon>
        <taxon>Cytophagales</taxon>
        <taxon>Hymenobacteraceae</taxon>
        <taxon>Hymenobacter</taxon>
    </lineage>
</organism>
<gene>
    <name evidence="2" type="ORF">D3Y59_07950</name>
</gene>
<evidence type="ECO:0000256" key="1">
    <source>
        <dbReference type="SAM" id="SignalP"/>
    </source>
</evidence>
<feature type="chain" id="PRO_5017681559" evidence="1">
    <location>
        <begin position="23"/>
        <end position="143"/>
    </location>
</feature>
<dbReference type="OrthoDB" id="9788332at2"/>